<keyword evidence="7" id="KW-1185">Reference proteome</keyword>
<dbReference type="InterPro" id="IPR011075">
    <property type="entry name" value="TetR_C"/>
</dbReference>
<feature type="DNA-binding region" description="H-T-H motif" evidence="4">
    <location>
        <begin position="40"/>
        <end position="59"/>
    </location>
</feature>
<organism evidence="6 7">
    <name type="scientific">Streptosporangium subroseum</name>
    <dbReference type="NCBI Taxonomy" id="106412"/>
    <lineage>
        <taxon>Bacteria</taxon>
        <taxon>Bacillati</taxon>
        <taxon>Actinomycetota</taxon>
        <taxon>Actinomycetes</taxon>
        <taxon>Streptosporangiales</taxon>
        <taxon>Streptosporangiaceae</taxon>
        <taxon>Streptosporangium</taxon>
    </lineage>
</organism>
<dbReference type="PROSITE" id="PS01081">
    <property type="entry name" value="HTH_TETR_1"/>
    <property type="match status" value="1"/>
</dbReference>
<evidence type="ECO:0000256" key="2">
    <source>
        <dbReference type="ARBA" id="ARBA00023125"/>
    </source>
</evidence>
<keyword evidence="2 4" id="KW-0238">DNA-binding</keyword>
<dbReference type="PANTHER" id="PTHR47506:SF1">
    <property type="entry name" value="HTH-TYPE TRANSCRIPTIONAL REGULATOR YJDC"/>
    <property type="match status" value="1"/>
</dbReference>
<dbReference type="Proteomes" id="UP000198282">
    <property type="component" value="Unassembled WGS sequence"/>
</dbReference>
<dbReference type="Pfam" id="PF00440">
    <property type="entry name" value="TetR_N"/>
    <property type="match status" value="1"/>
</dbReference>
<dbReference type="InterPro" id="IPR036271">
    <property type="entry name" value="Tet_transcr_reg_TetR-rel_C_sf"/>
</dbReference>
<dbReference type="GO" id="GO:0003677">
    <property type="term" value="F:DNA binding"/>
    <property type="evidence" value="ECO:0007669"/>
    <property type="project" value="UniProtKB-UniRule"/>
</dbReference>
<dbReference type="EMBL" id="FZOD01000076">
    <property type="protein sequence ID" value="SNT60122.1"/>
    <property type="molecule type" value="Genomic_DNA"/>
</dbReference>
<gene>
    <name evidence="6" type="ORF">SAMN05216276_107624</name>
</gene>
<dbReference type="InterPro" id="IPR023772">
    <property type="entry name" value="DNA-bd_HTH_TetR-type_CS"/>
</dbReference>
<accession>A0A239NZJ0</accession>
<protein>
    <submittedName>
        <fullName evidence="6">Transcriptional regulator, TetR family</fullName>
    </submittedName>
</protein>
<dbReference type="AlphaFoldDB" id="A0A239NZJ0"/>
<evidence type="ECO:0000256" key="3">
    <source>
        <dbReference type="ARBA" id="ARBA00023163"/>
    </source>
</evidence>
<feature type="domain" description="HTH tetR-type" evidence="5">
    <location>
        <begin position="17"/>
        <end position="77"/>
    </location>
</feature>
<dbReference type="PANTHER" id="PTHR47506">
    <property type="entry name" value="TRANSCRIPTIONAL REGULATORY PROTEIN"/>
    <property type="match status" value="1"/>
</dbReference>
<evidence type="ECO:0000256" key="1">
    <source>
        <dbReference type="ARBA" id="ARBA00023015"/>
    </source>
</evidence>
<keyword evidence="1" id="KW-0805">Transcription regulation</keyword>
<dbReference type="Pfam" id="PF16925">
    <property type="entry name" value="TetR_C_13"/>
    <property type="match status" value="1"/>
</dbReference>
<dbReference type="InterPro" id="IPR001647">
    <property type="entry name" value="HTH_TetR"/>
</dbReference>
<evidence type="ECO:0000259" key="5">
    <source>
        <dbReference type="PROSITE" id="PS50977"/>
    </source>
</evidence>
<evidence type="ECO:0000313" key="6">
    <source>
        <dbReference type="EMBL" id="SNT60122.1"/>
    </source>
</evidence>
<evidence type="ECO:0000256" key="4">
    <source>
        <dbReference type="PROSITE-ProRule" id="PRU00335"/>
    </source>
</evidence>
<dbReference type="PROSITE" id="PS50977">
    <property type="entry name" value="HTH_TETR_2"/>
    <property type="match status" value="1"/>
</dbReference>
<proteinExistence type="predicted"/>
<dbReference type="InterPro" id="IPR009057">
    <property type="entry name" value="Homeodomain-like_sf"/>
</dbReference>
<reference evidence="6 7" key="1">
    <citation type="submission" date="2017-06" db="EMBL/GenBank/DDBJ databases">
        <authorList>
            <person name="Kim H.J."/>
            <person name="Triplett B.A."/>
        </authorList>
    </citation>
    <scope>NUCLEOTIDE SEQUENCE [LARGE SCALE GENOMIC DNA]</scope>
    <source>
        <strain evidence="6 7">CGMCC 4.2132</strain>
    </source>
</reference>
<dbReference type="SUPFAM" id="SSF46689">
    <property type="entry name" value="Homeodomain-like"/>
    <property type="match status" value="1"/>
</dbReference>
<dbReference type="Gene3D" id="1.10.10.60">
    <property type="entry name" value="Homeodomain-like"/>
    <property type="match status" value="1"/>
</dbReference>
<sequence>MGGMSTVRQSTIGRPRGFDADQALDRAVEVFWRQGYEGASLSDLTAAMGINRTSMYAAFGNKRELFDKALARYATIDMAYVRDALAAPTAREVVETFLDGNIKAVTAPDRPPGCFSIQSGLSCGVENADVSAALARARKGGELAMRDRLRRAIQEGDLAPENDPDGLARYIMTVSEGLSVHAAAGATRQELAEVVDIALRAFPGESRRP</sequence>
<keyword evidence="3" id="KW-0804">Transcription</keyword>
<dbReference type="SUPFAM" id="SSF48498">
    <property type="entry name" value="Tetracyclin repressor-like, C-terminal domain"/>
    <property type="match status" value="1"/>
</dbReference>
<dbReference type="Gene3D" id="1.10.357.10">
    <property type="entry name" value="Tetracycline Repressor, domain 2"/>
    <property type="match status" value="1"/>
</dbReference>
<name>A0A239NZJ0_9ACTN</name>
<evidence type="ECO:0000313" key="7">
    <source>
        <dbReference type="Proteomes" id="UP000198282"/>
    </source>
</evidence>